<evidence type="ECO:0000259" key="1">
    <source>
        <dbReference type="Pfam" id="PF14024"/>
    </source>
</evidence>
<reference evidence="2 3" key="1">
    <citation type="submission" date="2018-01" db="EMBL/GenBank/DDBJ databases">
        <title>Genome Sequencing and Assembly of Anaerobacter polyendosporus strain CT4.</title>
        <authorList>
            <person name="Tachaapaikoon C."/>
            <person name="Sutheeworapong S."/>
            <person name="Jenjaroenpun P."/>
            <person name="Wongsurawat T."/>
            <person name="Nookeaw I."/>
            <person name="Cheawchanlertfa P."/>
            <person name="Kosugi A."/>
            <person name="Cheevadhanarak S."/>
            <person name="Ratanakhanokchai K."/>
        </authorList>
    </citation>
    <scope>NUCLEOTIDE SEQUENCE [LARGE SCALE GENOMIC DNA]</scope>
    <source>
        <strain evidence="2 3">CT4</strain>
    </source>
</reference>
<gene>
    <name evidence="2" type="ORF">C1I91_11090</name>
</gene>
<organism evidence="2 3">
    <name type="scientific">Clostridium manihotivorum</name>
    <dbReference type="NCBI Taxonomy" id="2320868"/>
    <lineage>
        <taxon>Bacteria</taxon>
        <taxon>Bacillati</taxon>
        <taxon>Bacillota</taxon>
        <taxon>Clostridia</taxon>
        <taxon>Eubacteriales</taxon>
        <taxon>Clostridiaceae</taxon>
        <taxon>Clostridium</taxon>
    </lineage>
</organism>
<dbReference type="AlphaFoldDB" id="A0A410E1X1"/>
<evidence type="ECO:0000313" key="3">
    <source>
        <dbReference type="Proteomes" id="UP000286268"/>
    </source>
</evidence>
<dbReference type="EMBL" id="CP025746">
    <property type="protein sequence ID" value="QAA35273.1"/>
    <property type="molecule type" value="Genomic_DNA"/>
</dbReference>
<accession>A0A410E1X1</accession>
<dbReference type="InterPro" id="IPR025334">
    <property type="entry name" value="DUF4240"/>
</dbReference>
<dbReference type="Proteomes" id="UP000286268">
    <property type="component" value="Chromosome"/>
</dbReference>
<proteinExistence type="predicted"/>
<dbReference type="Pfam" id="PF14024">
    <property type="entry name" value="DUF4240"/>
    <property type="match status" value="1"/>
</dbReference>
<dbReference type="KEGG" id="cmah:C1I91_11090"/>
<protein>
    <recommendedName>
        <fullName evidence="1">DUF4240 domain-containing protein</fullName>
    </recommendedName>
</protein>
<dbReference type="OrthoDB" id="6200718at2"/>
<keyword evidence="3" id="KW-1185">Reference proteome</keyword>
<sequence>MDENEFWNIISMLDWRYSGDDEKVLKRAINYLSKKPNEDIFAFYDILSKLLYDLDGIQYAKNIGEDSYINEDEPFSEDLFLYARCVVVANGKELYYEVLNTPSEMPRDLELESLLYIAPEAYEKKNDSEFEYVSKYDFETFSNKHKWMTH</sequence>
<evidence type="ECO:0000313" key="2">
    <source>
        <dbReference type="EMBL" id="QAA35273.1"/>
    </source>
</evidence>
<name>A0A410E1X1_9CLOT</name>
<feature type="domain" description="DUF4240" evidence="1">
    <location>
        <begin position="1"/>
        <end position="124"/>
    </location>
</feature>